<gene>
    <name evidence="1" type="ORF">NJT12_11515</name>
</gene>
<reference evidence="1 2" key="1">
    <citation type="journal article" date="2023" name="Chemosphere">
        <title>Whole genome analysis of Flavobacterium aziz-sancarii sp. nov., isolated from Ardley Island (Antarctica), revealed a rich resistome and bioremediation potential.</title>
        <authorList>
            <person name="Otur C."/>
            <person name="Okay S."/>
            <person name="Kurt-Kizildogan A."/>
        </authorList>
    </citation>
    <scope>NUCLEOTIDE SEQUENCE [LARGE SCALE GENOMIC DNA]</scope>
    <source>
        <strain evidence="1 2">AC</strain>
    </source>
</reference>
<organism evidence="1 2">
    <name type="scientific">Flavobacterium azizsancarii</name>
    <dbReference type="NCBI Taxonomy" id="2961580"/>
    <lineage>
        <taxon>Bacteria</taxon>
        <taxon>Pseudomonadati</taxon>
        <taxon>Bacteroidota</taxon>
        <taxon>Flavobacteriia</taxon>
        <taxon>Flavobacteriales</taxon>
        <taxon>Flavobacteriaceae</taxon>
        <taxon>Flavobacterium</taxon>
    </lineage>
</organism>
<dbReference type="Proteomes" id="UP001212170">
    <property type="component" value="Unassembled WGS sequence"/>
</dbReference>
<comment type="caution">
    <text evidence="1">The sequence shown here is derived from an EMBL/GenBank/DDBJ whole genome shotgun (WGS) entry which is preliminary data.</text>
</comment>
<evidence type="ECO:0000313" key="1">
    <source>
        <dbReference type="EMBL" id="MDA6070246.1"/>
    </source>
</evidence>
<accession>A0ABT4WCH8</accession>
<keyword evidence="2" id="KW-1185">Reference proteome</keyword>
<dbReference type="RefSeq" id="WP_271336059.1">
    <property type="nucleotide sequence ID" value="NZ_JAMZNK010000016.1"/>
</dbReference>
<proteinExistence type="predicted"/>
<dbReference type="EMBL" id="JAMZNK010000016">
    <property type="protein sequence ID" value="MDA6070246.1"/>
    <property type="molecule type" value="Genomic_DNA"/>
</dbReference>
<evidence type="ECO:0008006" key="3">
    <source>
        <dbReference type="Google" id="ProtNLM"/>
    </source>
</evidence>
<sequence>MENIFNPKTRENIGYGIKEKPDGISANKILYATAGSLLLGLTLKIAGKRKTASSIGKWALPLLALGGYKKFSGSNASKTEENAENDLKGNS</sequence>
<protein>
    <recommendedName>
        <fullName evidence="3">DUF2892 domain-containing protein</fullName>
    </recommendedName>
</protein>
<evidence type="ECO:0000313" key="2">
    <source>
        <dbReference type="Proteomes" id="UP001212170"/>
    </source>
</evidence>
<name>A0ABT4WCH8_9FLAO</name>